<keyword evidence="1" id="KW-0812">Transmembrane</keyword>
<dbReference type="InParanoid" id="A0A251TXL0"/>
<dbReference type="EMBL" id="CM007898">
    <property type="protein sequence ID" value="OTG15644.1"/>
    <property type="molecule type" value="Genomic_DNA"/>
</dbReference>
<accession>A0A251TXL0</accession>
<keyword evidence="3" id="KW-1185">Reference proteome</keyword>
<dbReference type="Proteomes" id="UP000215914">
    <property type="component" value="Chromosome 9"/>
</dbReference>
<evidence type="ECO:0000313" key="3">
    <source>
        <dbReference type="Proteomes" id="UP000215914"/>
    </source>
</evidence>
<keyword evidence="1" id="KW-0472">Membrane</keyword>
<keyword evidence="1" id="KW-1133">Transmembrane helix</keyword>
<feature type="transmembrane region" description="Helical" evidence="1">
    <location>
        <begin position="14"/>
        <end position="34"/>
    </location>
</feature>
<proteinExistence type="predicted"/>
<sequence>MLCTICPNFLIVKVSASGVVLTFALGLLGVYLTLPDSDYSFRKFPRTLEDLHILRTLWVS</sequence>
<gene>
    <name evidence="2" type="ORF">HannXRQ_Chr09g0262631</name>
</gene>
<reference evidence="3" key="1">
    <citation type="journal article" date="2017" name="Nature">
        <title>The sunflower genome provides insights into oil metabolism, flowering and Asterid evolution.</title>
        <authorList>
            <person name="Badouin H."/>
            <person name="Gouzy J."/>
            <person name="Grassa C.J."/>
            <person name="Murat F."/>
            <person name="Staton S.E."/>
            <person name="Cottret L."/>
            <person name="Lelandais-Briere C."/>
            <person name="Owens G.L."/>
            <person name="Carrere S."/>
            <person name="Mayjonade B."/>
            <person name="Legrand L."/>
            <person name="Gill N."/>
            <person name="Kane N.C."/>
            <person name="Bowers J.E."/>
            <person name="Hubner S."/>
            <person name="Bellec A."/>
            <person name="Berard A."/>
            <person name="Berges H."/>
            <person name="Blanchet N."/>
            <person name="Boniface M.C."/>
            <person name="Brunel D."/>
            <person name="Catrice O."/>
            <person name="Chaidir N."/>
            <person name="Claudel C."/>
            <person name="Donnadieu C."/>
            <person name="Faraut T."/>
            <person name="Fievet G."/>
            <person name="Helmstetter N."/>
            <person name="King M."/>
            <person name="Knapp S.J."/>
            <person name="Lai Z."/>
            <person name="Le Paslier M.C."/>
            <person name="Lippi Y."/>
            <person name="Lorenzon L."/>
            <person name="Mandel J.R."/>
            <person name="Marage G."/>
            <person name="Marchand G."/>
            <person name="Marquand E."/>
            <person name="Bret-Mestries E."/>
            <person name="Morien E."/>
            <person name="Nambeesan S."/>
            <person name="Nguyen T."/>
            <person name="Pegot-Espagnet P."/>
            <person name="Pouilly N."/>
            <person name="Raftis F."/>
            <person name="Sallet E."/>
            <person name="Schiex T."/>
            <person name="Thomas J."/>
            <person name="Vandecasteele C."/>
            <person name="Vares D."/>
            <person name="Vear F."/>
            <person name="Vautrin S."/>
            <person name="Crespi M."/>
            <person name="Mangin B."/>
            <person name="Burke J.M."/>
            <person name="Salse J."/>
            <person name="Munos S."/>
            <person name="Vincourt P."/>
            <person name="Rieseberg L.H."/>
            <person name="Langlade N.B."/>
        </authorList>
    </citation>
    <scope>NUCLEOTIDE SEQUENCE [LARGE SCALE GENOMIC DNA]</scope>
    <source>
        <strain evidence="3">cv. SF193</strain>
    </source>
</reference>
<organism evidence="2 3">
    <name type="scientific">Helianthus annuus</name>
    <name type="common">Common sunflower</name>
    <dbReference type="NCBI Taxonomy" id="4232"/>
    <lineage>
        <taxon>Eukaryota</taxon>
        <taxon>Viridiplantae</taxon>
        <taxon>Streptophyta</taxon>
        <taxon>Embryophyta</taxon>
        <taxon>Tracheophyta</taxon>
        <taxon>Spermatophyta</taxon>
        <taxon>Magnoliopsida</taxon>
        <taxon>eudicotyledons</taxon>
        <taxon>Gunneridae</taxon>
        <taxon>Pentapetalae</taxon>
        <taxon>asterids</taxon>
        <taxon>campanulids</taxon>
        <taxon>Asterales</taxon>
        <taxon>Asteraceae</taxon>
        <taxon>Asteroideae</taxon>
        <taxon>Heliantheae alliance</taxon>
        <taxon>Heliantheae</taxon>
        <taxon>Helianthus</taxon>
    </lineage>
</organism>
<dbReference type="STRING" id="4232.A0A251TXL0"/>
<name>A0A251TXL0_HELAN</name>
<protein>
    <submittedName>
        <fullName evidence="2">Uncharacterized protein</fullName>
    </submittedName>
</protein>
<evidence type="ECO:0000256" key="1">
    <source>
        <dbReference type="SAM" id="Phobius"/>
    </source>
</evidence>
<evidence type="ECO:0000313" key="2">
    <source>
        <dbReference type="EMBL" id="OTG15644.1"/>
    </source>
</evidence>
<dbReference type="AlphaFoldDB" id="A0A251TXL0"/>